<dbReference type="PANTHER" id="PTHR11439:SF500">
    <property type="entry name" value="RNA-DIRECTED DNA POLYMERASE"/>
    <property type="match status" value="1"/>
</dbReference>
<evidence type="ECO:0000313" key="2">
    <source>
        <dbReference type="RefSeq" id="XP_015964115.1"/>
    </source>
</evidence>
<name>A0A6P4DB17_ARADU</name>
<proteinExistence type="predicted"/>
<organism evidence="1 2">
    <name type="scientific">Arachis duranensis</name>
    <name type="common">Wild peanut</name>
    <dbReference type="NCBI Taxonomy" id="130453"/>
    <lineage>
        <taxon>Eukaryota</taxon>
        <taxon>Viridiplantae</taxon>
        <taxon>Streptophyta</taxon>
        <taxon>Embryophyta</taxon>
        <taxon>Tracheophyta</taxon>
        <taxon>Spermatophyta</taxon>
        <taxon>Magnoliopsida</taxon>
        <taxon>eudicotyledons</taxon>
        <taxon>Gunneridae</taxon>
        <taxon>Pentapetalae</taxon>
        <taxon>rosids</taxon>
        <taxon>fabids</taxon>
        <taxon>Fabales</taxon>
        <taxon>Fabaceae</taxon>
        <taxon>Papilionoideae</taxon>
        <taxon>50 kb inversion clade</taxon>
        <taxon>dalbergioids sensu lato</taxon>
        <taxon>Dalbergieae</taxon>
        <taxon>Pterocarpus clade</taxon>
        <taxon>Arachis</taxon>
    </lineage>
</organism>
<dbReference type="GeneID" id="107487932"/>
<accession>A0A6P4DB17</accession>
<dbReference type="CDD" id="cd09272">
    <property type="entry name" value="RNase_HI_RT_Ty1"/>
    <property type="match status" value="1"/>
</dbReference>
<gene>
    <name evidence="2" type="primary">LOC107487932</name>
</gene>
<dbReference type="PANTHER" id="PTHR11439">
    <property type="entry name" value="GAG-POL-RELATED RETROTRANSPOSON"/>
    <property type="match status" value="1"/>
</dbReference>
<evidence type="ECO:0000313" key="1">
    <source>
        <dbReference type="Proteomes" id="UP000515211"/>
    </source>
</evidence>
<dbReference type="Proteomes" id="UP000515211">
    <property type="component" value="Chromosome 5"/>
</dbReference>
<keyword evidence="1" id="KW-1185">Reference proteome</keyword>
<dbReference type="RefSeq" id="XP_015964115.1">
    <property type="nucleotide sequence ID" value="XM_016108629.1"/>
</dbReference>
<sequence length="142" mass="16204">MDGCTSCHTLLPSTVNFSAFGGSSFGDPQLYKSIIRSLQFLTVTRPEISYSVNKLSQFVQAPLDTHWRMVKRIFRYLSRTRNYSLQLNKNSSMQVTAYYNSDWARDPDDRKSTSGYCVFLGSNLVSWASRKQTAVAQSEVEY</sequence>
<dbReference type="KEGG" id="adu:107487932"/>
<reference evidence="2" key="2">
    <citation type="submission" date="2025-08" db="UniProtKB">
        <authorList>
            <consortium name="RefSeq"/>
        </authorList>
    </citation>
    <scope>IDENTIFICATION</scope>
    <source>
        <tissue evidence="2">Whole plant</tissue>
    </source>
</reference>
<reference evidence="1" key="1">
    <citation type="journal article" date="2016" name="Nat. Genet.">
        <title>The genome sequences of Arachis duranensis and Arachis ipaensis, the diploid ancestors of cultivated peanut.</title>
        <authorList>
            <person name="Bertioli D.J."/>
            <person name="Cannon S.B."/>
            <person name="Froenicke L."/>
            <person name="Huang G."/>
            <person name="Farmer A.D."/>
            <person name="Cannon E.K."/>
            <person name="Liu X."/>
            <person name="Gao D."/>
            <person name="Clevenger J."/>
            <person name="Dash S."/>
            <person name="Ren L."/>
            <person name="Moretzsohn M.C."/>
            <person name="Shirasawa K."/>
            <person name="Huang W."/>
            <person name="Vidigal B."/>
            <person name="Abernathy B."/>
            <person name="Chu Y."/>
            <person name="Niederhuth C.E."/>
            <person name="Umale P."/>
            <person name="Araujo A.C."/>
            <person name="Kozik A."/>
            <person name="Kim K.D."/>
            <person name="Burow M.D."/>
            <person name="Varshney R.K."/>
            <person name="Wang X."/>
            <person name="Zhang X."/>
            <person name="Barkley N."/>
            <person name="Guimaraes P.M."/>
            <person name="Isobe S."/>
            <person name="Guo B."/>
            <person name="Liao B."/>
            <person name="Stalker H.T."/>
            <person name="Schmitz R.J."/>
            <person name="Scheffler B.E."/>
            <person name="Leal-Bertioli S.C."/>
            <person name="Xun X."/>
            <person name="Jackson S.A."/>
            <person name="Michelmore R."/>
            <person name="Ozias-Akins P."/>
        </authorList>
    </citation>
    <scope>NUCLEOTIDE SEQUENCE [LARGE SCALE GENOMIC DNA]</scope>
    <source>
        <strain evidence="1">cv. V14167</strain>
    </source>
</reference>
<dbReference type="AlphaFoldDB" id="A0A6P4DB17"/>
<protein>
    <submittedName>
        <fullName evidence="2">Secreted RxLR effector protein 161-like</fullName>
    </submittedName>
</protein>